<protein>
    <submittedName>
        <fullName evidence="8">G_PROTEIN_RECEP_F1_2 domain-containing protein</fullName>
    </submittedName>
</protein>
<keyword evidence="2 5" id="KW-0812">Transmembrane</keyword>
<dbReference type="Gene3D" id="1.20.1070.10">
    <property type="entry name" value="Rhodopsin 7-helix transmembrane proteins"/>
    <property type="match status" value="2"/>
</dbReference>
<feature type="transmembrane region" description="Helical" evidence="5">
    <location>
        <begin position="143"/>
        <end position="169"/>
    </location>
</feature>
<sequence>MEEDSWWEEHCSVIPPETLRLILVGCAGSILATVSVIFNMFLFITLVFNRTHHRSQFLYLIFLALFDTFLSASYILLFPVNLFMDFFESELLAAAWWAYMRPMLALCHVTISTSALLIVAAAFERYLTISRIKIGFHRNHRIIISLIALLFALLCKAPLFFELEVYFIIIRRMSRSTAVVANENCTGVTEHKAIVAEWTEHEPYKTVYKFWFRNVITIFLPFILLFYFNIQIVARLRRQHQGARLFRFATSEHRVVANENCTGVTEHKAIVAEWTEHEPYKTVYKFWFRNVITIFLPFILLFYFNIQIVARLRRQHQGARLFRFATSEHRMKTCNFQKNIRSATRMLVLVSCTYLASNVLNVIISAWEFIDVIAALMCECRRAKLSRGR</sequence>
<dbReference type="SUPFAM" id="SSF81321">
    <property type="entry name" value="Family A G protein-coupled receptor-like"/>
    <property type="match status" value="1"/>
</dbReference>
<evidence type="ECO:0000256" key="1">
    <source>
        <dbReference type="ARBA" id="ARBA00004370"/>
    </source>
</evidence>
<evidence type="ECO:0000256" key="4">
    <source>
        <dbReference type="ARBA" id="ARBA00023136"/>
    </source>
</evidence>
<dbReference type="Proteomes" id="UP000036681">
    <property type="component" value="Unplaced"/>
</dbReference>
<feature type="transmembrane region" description="Helical" evidence="5">
    <location>
        <begin position="354"/>
        <end position="377"/>
    </location>
</feature>
<dbReference type="InterPro" id="IPR017452">
    <property type="entry name" value="GPCR_Rhodpsn_7TM"/>
</dbReference>
<reference evidence="8" key="1">
    <citation type="submission" date="2017-02" db="UniProtKB">
        <authorList>
            <consortium name="WormBaseParasite"/>
        </authorList>
    </citation>
    <scope>IDENTIFICATION</scope>
</reference>
<dbReference type="AlphaFoldDB" id="A0A0M3IM67"/>
<feature type="transmembrane region" description="Helical" evidence="5">
    <location>
        <begin position="103"/>
        <end position="123"/>
    </location>
</feature>
<dbReference type="PANTHER" id="PTHR46709">
    <property type="entry name" value="PROTEIN CBG23488-RELATED"/>
    <property type="match status" value="1"/>
</dbReference>
<dbReference type="PROSITE" id="PS50262">
    <property type="entry name" value="G_PROTEIN_RECEP_F1_2"/>
    <property type="match status" value="1"/>
</dbReference>
<organism evidence="7 8">
    <name type="scientific">Ascaris lumbricoides</name>
    <name type="common">Giant roundworm</name>
    <dbReference type="NCBI Taxonomy" id="6252"/>
    <lineage>
        <taxon>Eukaryota</taxon>
        <taxon>Metazoa</taxon>
        <taxon>Ecdysozoa</taxon>
        <taxon>Nematoda</taxon>
        <taxon>Chromadorea</taxon>
        <taxon>Rhabditida</taxon>
        <taxon>Spirurina</taxon>
        <taxon>Ascaridomorpha</taxon>
        <taxon>Ascaridoidea</taxon>
        <taxon>Ascarididae</taxon>
        <taxon>Ascaris</taxon>
    </lineage>
</organism>
<dbReference type="WBParaSite" id="ALUE_0001984501-mRNA-1">
    <property type="protein sequence ID" value="ALUE_0001984501-mRNA-1"/>
    <property type="gene ID" value="ALUE_0001984501"/>
</dbReference>
<feature type="transmembrane region" description="Helical" evidence="5">
    <location>
        <begin position="57"/>
        <end position="83"/>
    </location>
</feature>
<keyword evidence="4 5" id="KW-0472">Membrane</keyword>
<dbReference type="GO" id="GO:0016020">
    <property type="term" value="C:membrane"/>
    <property type="evidence" value="ECO:0007669"/>
    <property type="project" value="UniProtKB-SubCell"/>
</dbReference>
<feature type="transmembrane region" description="Helical" evidence="5">
    <location>
        <begin position="210"/>
        <end position="230"/>
    </location>
</feature>
<evidence type="ECO:0000256" key="2">
    <source>
        <dbReference type="ARBA" id="ARBA00022692"/>
    </source>
</evidence>
<feature type="transmembrane region" description="Helical" evidence="5">
    <location>
        <begin position="20"/>
        <end position="48"/>
    </location>
</feature>
<keyword evidence="7" id="KW-1185">Reference proteome</keyword>
<feature type="domain" description="G-protein coupled receptors family 1 profile" evidence="6">
    <location>
        <begin position="38"/>
        <end position="256"/>
    </location>
</feature>
<evidence type="ECO:0000256" key="5">
    <source>
        <dbReference type="SAM" id="Phobius"/>
    </source>
</evidence>
<keyword evidence="3 5" id="KW-1133">Transmembrane helix</keyword>
<evidence type="ECO:0000313" key="7">
    <source>
        <dbReference type="Proteomes" id="UP000036681"/>
    </source>
</evidence>
<proteinExistence type="predicted"/>
<evidence type="ECO:0000259" key="6">
    <source>
        <dbReference type="PROSITE" id="PS50262"/>
    </source>
</evidence>
<evidence type="ECO:0000256" key="3">
    <source>
        <dbReference type="ARBA" id="ARBA00022989"/>
    </source>
</evidence>
<comment type="subcellular location">
    <subcellularLocation>
        <location evidence="1">Membrane</location>
    </subcellularLocation>
</comment>
<accession>A0A0M3IM67</accession>
<name>A0A0M3IM67_ASCLU</name>
<dbReference type="PANTHER" id="PTHR46709:SF13">
    <property type="entry name" value="G-PROTEIN COUPLED RECEPTORS FAMILY 1 PROFILE DOMAIN-CONTAINING PROTEIN"/>
    <property type="match status" value="1"/>
</dbReference>
<feature type="transmembrane region" description="Helical" evidence="5">
    <location>
        <begin position="286"/>
        <end position="306"/>
    </location>
</feature>
<evidence type="ECO:0000313" key="8">
    <source>
        <dbReference type="WBParaSite" id="ALUE_0001984501-mRNA-1"/>
    </source>
</evidence>